<dbReference type="Proteomes" id="UP000886817">
    <property type="component" value="Unassembled WGS sequence"/>
</dbReference>
<comment type="caution">
    <text evidence="2">The sequence shown here is derived from an EMBL/GenBank/DDBJ whole genome shotgun (WGS) entry which is preliminary data.</text>
</comment>
<evidence type="ECO:0000313" key="2">
    <source>
        <dbReference type="EMBL" id="HIX58199.1"/>
    </source>
</evidence>
<dbReference type="PANTHER" id="PTHR33886">
    <property type="entry name" value="UNSATURATED RHAMNOGALACTURONAN HYDROLASE (EUROFUNG)"/>
    <property type="match status" value="1"/>
</dbReference>
<evidence type="ECO:0000313" key="3">
    <source>
        <dbReference type="Proteomes" id="UP000886817"/>
    </source>
</evidence>
<dbReference type="GO" id="GO:0016787">
    <property type="term" value="F:hydrolase activity"/>
    <property type="evidence" value="ECO:0007669"/>
    <property type="project" value="UniProtKB-KW"/>
</dbReference>
<proteinExistence type="predicted"/>
<reference evidence="2" key="1">
    <citation type="journal article" date="2021" name="PeerJ">
        <title>Extensive microbial diversity within the chicken gut microbiome revealed by metagenomics and culture.</title>
        <authorList>
            <person name="Gilroy R."/>
            <person name="Ravi A."/>
            <person name="Getino M."/>
            <person name="Pursley I."/>
            <person name="Horton D.L."/>
            <person name="Alikhan N.F."/>
            <person name="Baker D."/>
            <person name="Gharbi K."/>
            <person name="Hall N."/>
            <person name="Watson M."/>
            <person name="Adriaenssens E.M."/>
            <person name="Foster-Nyarko E."/>
            <person name="Jarju S."/>
            <person name="Secka A."/>
            <person name="Antonio M."/>
            <person name="Oren A."/>
            <person name="Chaudhuri R.R."/>
            <person name="La Ragione R."/>
            <person name="Hildebrand F."/>
            <person name="Pallen M.J."/>
        </authorList>
    </citation>
    <scope>NUCLEOTIDE SEQUENCE</scope>
    <source>
        <strain evidence="2">ChiSjej1B19-8411</strain>
    </source>
</reference>
<dbReference type="InterPro" id="IPR012341">
    <property type="entry name" value="6hp_glycosidase-like_sf"/>
</dbReference>
<dbReference type="EMBL" id="DXEX01000013">
    <property type="protein sequence ID" value="HIX58199.1"/>
    <property type="molecule type" value="Genomic_DNA"/>
</dbReference>
<organism evidence="2 3">
    <name type="scientific">Candidatus Blautia gallistercoris</name>
    <dbReference type="NCBI Taxonomy" id="2838490"/>
    <lineage>
        <taxon>Bacteria</taxon>
        <taxon>Bacillati</taxon>
        <taxon>Bacillota</taxon>
        <taxon>Clostridia</taxon>
        <taxon>Lachnospirales</taxon>
        <taxon>Lachnospiraceae</taxon>
        <taxon>Blautia</taxon>
    </lineage>
</organism>
<evidence type="ECO:0000256" key="1">
    <source>
        <dbReference type="ARBA" id="ARBA00022801"/>
    </source>
</evidence>
<protein>
    <submittedName>
        <fullName evidence="2">Glycoside hydrolase family 88 protein</fullName>
    </submittedName>
</protein>
<dbReference type="InterPro" id="IPR008928">
    <property type="entry name" value="6-hairpin_glycosidase_sf"/>
</dbReference>
<dbReference type="GO" id="GO:0005975">
    <property type="term" value="P:carbohydrate metabolic process"/>
    <property type="evidence" value="ECO:0007669"/>
    <property type="project" value="InterPro"/>
</dbReference>
<name>A0A9D1WFG8_9FIRM</name>
<gene>
    <name evidence="2" type="ORF">IAA45_00575</name>
</gene>
<dbReference type="Gene3D" id="1.50.10.10">
    <property type="match status" value="1"/>
</dbReference>
<dbReference type="Pfam" id="PF07470">
    <property type="entry name" value="Glyco_hydro_88"/>
    <property type="match status" value="1"/>
</dbReference>
<dbReference type="PANTHER" id="PTHR33886:SF8">
    <property type="entry name" value="UNSATURATED RHAMNOGALACTURONAN HYDROLASE (EUROFUNG)"/>
    <property type="match status" value="1"/>
</dbReference>
<reference evidence="2" key="2">
    <citation type="submission" date="2021-04" db="EMBL/GenBank/DDBJ databases">
        <authorList>
            <person name="Gilroy R."/>
        </authorList>
    </citation>
    <scope>NUCLEOTIDE SEQUENCE</scope>
    <source>
        <strain evidence="2">ChiSjej1B19-8411</strain>
    </source>
</reference>
<dbReference type="AlphaFoldDB" id="A0A9D1WFG8"/>
<dbReference type="SUPFAM" id="SSF48208">
    <property type="entry name" value="Six-hairpin glycosidases"/>
    <property type="match status" value="1"/>
</dbReference>
<dbReference type="InterPro" id="IPR010905">
    <property type="entry name" value="Glyco_hydro_88"/>
</dbReference>
<sequence>MSNGNMIRKAALVLLSMQRHSWEQGVAMQAFLEMGEMDTVAAMAVEAVYRSMEDGRAATIGVTDGVTDPCATGSGILAAYKNTGKKELKEGYDRLLIWALEKAPRNETGIVYHLTTRHEFWADSMYMLPPFLAEAGYAAEALQNLFGYWEALYDPAAHLMCHMWDDDRKVYIRKAHWGTGSGWTLAALVRVDSLLGHRHDKEKGMLRSMFRELLDGVLKWKRSDGFFGDVIDEAESFSETNLAQMTAYSIYRGVMQQMIPDTYLEEAHLLRKAANSKVKEEGFVRDVCGAPGFDKPGYSPEGQAFYLMMEQACREWKEKREVF</sequence>
<accession>A0A9D1WFG8</accession>
<keyword evidence="1 2" id="KW-0378">Hydrolase</keyword>
<dbReference type="InterPro" id="IPR052043">
    <property type="entry name" value="PolySaccharide_Degr_Enz"/>
</dbReference>